<protein>
    <submittedName>
        <fullName evidence="1">Aldo/keto reductase</fullName>
    </submittedName>
</protein>
<name>A0ABX8TG82_9CAUL</name>
<evidence type="ECO:0000313" key="1">
    <source>
        <dbReference type="EMBL" id="QYC09103.1"/>
    </source>
</evidence>
<dbReference type="EMBL" id="CP080034">
    <property type="protein sequence ID" value="QYC09103.1"/>
    <property type="molecule type" value="Genomic_DNA"/>
</dbReference>
<gene>
    <name evidence="1" type="ORF">KWG56_10710</name>
</gene>
<reference evidence="1 2" key="1">
    <citation type="submission" date="2021-07" db="EMBL/GenBank/DDBJ databases">
        <title>Isolation and characterization of bacteria from a gold mining with a capacity of golden bioaccumulation.</title>
        <authorList>
            <person name="Yang X.J."/>
        </authorList>
    </citation>
    <scope>NUCLEOTIDE SEQUENCE [LARGE SCALE GENOMIC DNA]</scope>
    <source>
        <strain evidence="1 2">Au29</strain>
    </source>
</reference>
<dbReference type="GeneID" id="94375743"/>
<dbReference type="PANTHER" id="PTHR43312:SF1">
    <property type="entry name" value="NADP-DEPENDENT OXIDOREDUCTASE DOMAIN-CONTAINING PROTEIN"/>
    <property type="match status" value="1"/>
</dbReference>
<dbReference type="Proteomes" id="UP000824334">
    <property type="component" value="Chromosome"/>
</dbReference>
<accession>A0ABX8TG82</accession>
<organism evidence="1 2">
    <name type="scientific">Brevundimonas nasdae</name>
    <dbReference type="NCBI Taxonomy" id="172043"/>
    <lineage>
        <taxon>Bacteria</taxon>
        <taxon>Pseudomonadati</taxon>
        <taxon>Pseudomonadota</taxon>
        <taxon>Alphaproteobacteria</taxon>
        <taxon>Caulobacterales</taxon>
        <taxon>Caulobacteraceae</taxon>
        <taxon>Brevundimonas</taxon>
    </lineage>
</organism>
<sequence length="300" mass="32676">MRYRPFGAAGAAVSNLTFSIGTDTLSGGRDATLDLLYSALEAGINSYRLDAPDPVTAEVLGEALSHVNRDLVCVSLNLGAREGKNAPRDFSAEGMTHAIDQVLHFSGLGWIDVAVLQEPGEHELQQSSLTALKGLRATGRIKLLGVAGEGDVMDAYVSTGAFDVLMTPYNIHSDWKIRNRVRAAREQDMAIFVYDYFRDRRAPDRDISKAPPRKRGFFGIGAEPRVKGTADPYHFLYNTPKWTAETISLTYALIDPSIASVIVRAKDKDRLKTLADTPERDMPPGLAAQIEMAGVQPNAA</sequence>
<keyword evidence="2" id="KW-1185">Reference proteome</keyword>
<evidence type="ECO:0000313" key="2">
    <source>
        <dbReference type="Proteomes" id="UP000824334"/>
    </source>
</evidence>
<dbReference type="PANTHER" id="PTHR43312">
    <property type="entry name" value="D-THREO-ALDOSE 1-DEHYDROGENASE"/>
    <property type="match status" value="1"/>
</dbReference>
<proteinExistence type="predicted"/>
<dbReference type="InterPro" id="IPR053135">
    <property type="entry name" value="AKR2_Oxidoreductase"/>
</dbReference>
<dbReference type="RefSeq" id="WP_219354750.1">
    <property type="nucleotide sequence ID" value="NZ_CP080034.1"/>
</dbReference>